<dbReference type="PANTHER" id="PTHR31286:SF167">
    <property type="entry name" value="OS09G0268800 PROTEIN"/>
    <property type="match status" value="1"/>
</dbReference>
<dbReference type="EMBL" id="JAATIP010000090">
    <property type="protein sequence ID" value="KAF4375507.1"/>
    <property type="molecule type" value="Genomic_DNA"/>
</dbReference>
<reference evidence="2 3" key="1">
    <citation type="journal article" date="2020" name="bioRxiv">
        <title>Sequence and annotation of 42 cannabis genomes reveals extensive copy number variation in cannabinoid synthesis and pathogen resistance genes.</title>
        <authorList>
            <person name="Mckernan K.J."/>
            <person name="Helbert Y."/>
            <person name="Kane L.T."/>
            <person name="Ebling H."/>
            <person name="Zhang L."/>
            <person name="Liu B."/>
            <person name="Eaton Z."/>
            <person name="Mclaughlin S."/>
            <person name="Kingan S."/>
            <person name="Baybayan P."/>
            <person name="Concepcion G."/>
            <person name="Jordan M."/>
            <person name="Riva A."/>
            <person name="Barbazuk W."/>
            <person name="Harkins T."/>
        </authorList>
    </citation>
    <scope>NUCLEOTIDE SEQUENCE [LARGE SCALE GENOMIC DNA]</scope>
    <source>
        <strain evidence="3">cv. Jamaican Lion 4</strain>
        <tissue evidence="2">Leaf</tissue>
    </source>
</reference>
<dbReference type="InterPro" id="IPR040256">
    <property type="entry name" value="At4g02000-like"/>
</dbReference>
<dbReference type="InterPro" id="IPR025836">
    <property type="entry name" value="Zn_knuckle_CX2CX4HX4C"/>
</dbReference>
<dbReference type="Proteomes" id="UP000525078">
    <property type="component" value="Unassembled WGS sequence"/>
</dbReference>
<gene>
    <name evidence="2" type="ORF">F8388_024166</name>
</gene>
<protein>
    <recommendedName>
        <fullName evidence="1">Zinc knuckle CX2CX4HX4C domain-containing protein</fullName>
    </recommendedName>
</protein>
<proteinExistence type="predicted"/>
<evidence type="ECO:0000259" key="1">
    <source>
        <dbReference type="Pfam" id="PF14392"/>
    </source>
</evidence>
<feature type="domain" description="Zinc knuckle CX2CX4HX4C" evidence="1">
    <location>
        <begin position="69"/>
        <end position="114"/>
    </location>
</feature>
<evidence type="ECO:0000313" key="3">
    <source>
        <dbReference type="Proteomes" id="UP000525078"/>
    </source>
</evidence>
<dbReference type="PANTHER" id="PTHR31286">
    <property type="entry name" value="GLYCINE-RICH CELL WALL STRUCTURAL PROTEIN 1.8-LIKE"/>
    <property type="match status" value="1"/>
</dbReference>
<dbReference type="Pfam" id="PF14392">
    <property type="entry name" value="zf-CCHC_4"/>
    <property type="match status" value="1"/>
</dbReference>
<accession>A0A7J6FY60</accession>
<comment type="caution">
    <text evidence="2">The sequence shown here is derived from an EMBL/GenBank/DDBJ whole genome shotgun (WGS) entry which is preliminary data.</text>
</comment>
<name>A0A7J6FY60_CANSA</name>
<evidence type="ECO:0000313" key="2">
    <source>
        <dbReference type="EMBL" id="KAF4375507.1"/>
    </source>
</evidence>
<dbReference type="AlphaFoldDB" id="A0A7J6FY60"/>
<organism evidence="2 3">
    <name type="scientific">Cannabis sativa</name>
    <name type="common">Hemp</name>
    <name type="synonym">Marijuana</name>
    <dbReference type="NCBI Taxonomy" id="3483"/>
    <lineage>
        <taxon>Eukaryota</taxon>
        <taxon>Viridiplantae</taxon>
        <taxon>Streptophyta</taxon>
        <taxon>Embryophyta</taxon>
        <taxon>Tracheophyta</taxon>
        <taxon>Spermatophyta</taxon>
        <taxon>Magnoliopsida</taxon>
        <taxon>eudicotyledons</taxon>
        <taxon>Gunneridae</taxon>
        <taxon>Pentapetalae</taxon>
        <taxon>rosids</taxon>
        <taxon>fabids</taxon>
        <taxon>Rosales</taxon>
        <taxon>Cannabaceae</taxon>
        <taxon>Cannabis</taxon>
    </lineage>
</organism>
<sequence length="460" mass="52419">MPWPAWLTPSEVRFDKTPLWVNIESIPPFYWNLSNLKELASKASPVHELPLGIEDDVGLSTLRFWATIDLNKPIFSGFFLRRQKLKDLWIQYRYEKLPKLCFKCGMLTHDQSVCFKAPTVIKDDKGTFYPVFGTWLKHESKERSTFTSPLAKWFQDWALQKRLGHDPKAILHGDSDELRECRLQLPAKKRIASEDDESNSRLDQPEAVITQIPLVRLPGIGEIAPFDNWGDPLLCTSKSKAICGPSSEPSVDPKDNSIPYSCYILGTQAHLMDWPSTQCWTEPQARELLMGSLTVDKFFREPTLFNPILDIEDFRVEEHLHGRRKRKALDGLAFCPSFKARNSCPNLTVLKKELNKFLVSRRLSSSQHRHPRPFLKKLSPSLAELVESSKGVILVRHLFSTVRTLPLVETCCLLVKIDDILFSVWVKVGEVVVAVEMVATEKSKGMDVTKVEFVATGVES</sequence>